<organism evidence="1 2">
    <name type="scientific">Paraglaciecola polaris LMG 21857</name>
    <dbReference type="NCBI Taxonomy" id="1129793"/>
    <lineage>
        <taxon>Bacteria</taxon>
        <taxon>Pseudomonadati</taxon>
        <taxon>Pseudomonadota</taxon>
        <taxon>Gammaproteobacteria</taxon>
        <taxon>Alteromonadales</taxon>
        <taxon>Alteromonadaceae</taxon>
        <taxon>Paraglaciecola</taxon>
    </lineage>
</organism>
<comment type="caution">
    <text evidence="1">The sequence shown here is derived from an EMBL/GenBank/DDBJ whole genome shotgun (WGS) entry which is preliminary data.</text>
</comment>
<reference evidence="2" key="1">
    <citation type="journal article" date="2014" name="Environ. Microbiol.">
        <title>Comparative genomics of the marine bacterial genus Glaciecola reveals the high degree of genomic diversity and genomic characteristic for cold adaptation.</title>
        <authorList>
            <person name="Qin Q.L."/>
            <person name="Xie B.B."/>
            <person name="Yu Y."/>
            <person name="Shu Y.L."/>
            <person name="Rong J.C."/>
            <person name="Zhang Y.J."/>
            <person name="Zhao D.L."/>
            <person name="Chen X.L."/>
            <person name="Zhang X.Y."/>
            <person name="Chen B."/>
            <person name="Zhou B.C."/>
            <person name="Zhang Y.Z."/>
        </authorList>
    </citation>
    <scope>NUCLEOTIDE SEQUENCE [LARGE SCALE GENOMIC DNA]</scope>
    <source>
        <strain evidence="2">LMG 21857</strain>
    </source>
</reference>
<accession>K6ZFC8</accession>
<sequence length="68" mass="7877">MDKVSFITEDQWRYTKWRSKFSFSLKCKKWSATYSLRYISAADYVNGGNLDPLGKFFDALTYSDIAGS</sequence>
<name>K6ZFC8_9ALTE</name>
<dbReference type="Proteomes" id="UP000006322">
    <property type="component" value="Unassembled WGS sequence"/>
</dbReference>
<evidence type="ECO:0000313" key="1">
    <source>
        <dbReference type="EMBL" id="GAC34746.1"/>
    </source>
</evidence>
<keyword evidence="2" id="KW-1185">Reference proteome</keyword>
<dbReference type="AlphaFoldDB" id="K6ZFC8"/>
<gene>
    <name evidence="1" type="ORF">GPLA_3866</name>
</gene>
<proteinExistence type="predicted"/>
<protein>
    <submittedName>
        <fullName evidence="1">Uncharacterized protein</fullName>
    </submittedName>
</protein>
<dbReference type="EMBL" id="BAER01000115">
    <property type="protein sequence ID" value="GAC34746.1"/>
    <property type="molecule type" value="Genomic_DNA"/>
</dbReference>
<evidence type="ECO:0000313" key="2">
    <source>
        <dbReference type="Proteomes" id="UP000006322"/>
    </source>
</evidence>